<feature type="signal peptide" evidence="1">
    <location>
        <begin position="1"/>
        <end position="16"/>
    </location>
</feature>
<evidence type="ECO:0000313" key="3">
    <source>
        <dbReference type="Proteomes" id="UP000559027"/>
    </source>
</evidence>
<evidence type="ECO:0000313" key="2">
    <source>
        <dbReference type="EMBL" id="KAF5362105.1"/>
    </source>
</evidence>
<accession>A0A8H5LLN0</accession>
<gene>
    <name evidence="2" type="ORF">D9756_002104</name>
</gene>
<keyword evidence="1" id="KW-0732">Signal</keyword>
<proteinExistence type="predicted"/>
<name>A0A8H5LLN0_9AGAR</name>
<keyword evidence="3" id="KW-1185">Reference proteome</keyword>
<comment type="caution">
    <text evidence="2">The sequence shown here is derived from an EMBL/GenBank/DDBJ whole genome shotgun (WGS) entry which is preliminary data.</text>
</comment>
<organism evidence="2 3">
    <name type="scientific">Leucocoprinus leucothites</name>
    <dbReference type="NCBI Taxonomy" id="201217"/>
    <lineage>
        <taxon>Eukaryota</taxon>
        <taxon>Fungi</taxon>
        <taxon>Dikarya</taxon>
        <taxon>Basidiomycota</taxon>
        <taxon>Agaricomycotina</taxon>
        <taxon>Agaricomycetes</taxon>
        <taxon>Agaricomycetidae</taxon>
        <taxon>Agaricales</taxon>
        <taxon>Agaricineae</taxon>
        <taxon>Agaricaceae</taxon>
        <taxon>Leucocoprinus</taxon>
    </lineage>
</organism>
<protein>
    <submittedName>
        <fullName evidence="2">Uncharacterized protein</fullName>
    </submittedName>
</protein>
<feature type="chain" id="PRO_5034260457" evidence="1">
    <location>
        <begin position="17"/>
        <end position="94"/>
    </location>
</feature>
<dbReference type="OrthoDB" id="3025387at2759"/>
<sequence length="94" mass="9629">MKAFLSLCAMAVVAIATEHDARQAPAAPAVLTATKVFHTVIEQSPFFVEGTSTVVWTQSPSVTDSQPPPTAIPSNVPASIAVSVPANLSAILSA</sequence>
<dbReference type="AlphaFoldDB" id="A0A8H5LLN0"/>
<reference evidence="2 3" key="1">
    <citation type="journal article" date="2020" name="ISME J.">
        <title>Uncovering the hidden diversity of litter-decomposition mechanisms in mushroom-forming fungi.</title>
        <authorList>
            <person name="Floudas D."/>
            <person name="Bentzer J."/>
            <person name="Ahren D."/>
            <person name="Johansson T."/>
            <person name="Persson P."/>
            <person name="Tunlid A."/>
        </authorList>
    </citation>
    <scope>NUCLEOTIDE SEQUENCE [LARGE SCALE GENOMIC DNA]</scope>
    <source>
        <strain evidence="2 3">CBS 146.42</strain>
    </source>
</reference>
<dbReference type="EMBL" id="JAACJO010000002">
    <property type="protein sequence ID" value="KAF5362105.1"/>
    <property type="molecule type" value="Genomic_DNA"/>
</dbReference>
<evidence type="ECO:0000256" key="1">
    <source>
        <dbReference type="SAM" id="SignalP"/>
    </source>
</evidence>
<dbReference type="Proteomes" id="UP000559027">
    <property type="component" value="Unassembled WGS sequence"/>
</dbReference>